<dbReference type="Proteomes" id="UP000188246">
    <property type="component" value="Chromosome"/>
</dbReference>
<dbReference type="InterPro" id="IPR004720">
    <property type="entry name" value="PTS_IIB_sorbose-sp"/>
</dbReference>
<sequence>MITGVRIDGRLIHGQVANLWIPKLGITRVMVVDNDIVNSQIEKQSLKLATPSGVKISVLTAEKAATNILAGRYDSQKVLIVVKKPSVLVELVNLGVPLEIVNVGNMSRVEGSKSITKSVNVLEKDIEDFEYLDSKGVKLVHQMVPSDNESSFITLLKNHKIRECNTWKSYGGKYY</sequence>
<dbReference type="Pfam" id="PF03830">
    <property type="entry name" value="PTSIIB_sorb"/>
    <property type="match status" value="1"/>
</dbReference>
<dbReference type="EMBL" id="CP019609">
    <property type="protein sequence ID" value="AQP52890.1"/>
    <property type="molecule type" value="Genomic_DNA"/>
</dbReference>
<name>A0A1Q2D3E2_9ENTE</name>
<dbReference type="OrthoDB" id="9788818at2"/>
<proteinExistence type="predicted"/>
<keyword evidence="9" id="KW-1185">Reference proteome</keyword>
<dbReference type="AlphaFoldDB" id="A0A1Q2D3E2"/>
<dbReference type="RefSeq" id="WP_077274986.1">
    <property type="nucleotide sequence ID" value="NZ_CP019609.1"/>
</dbReference>
<protein>
    <submittedName>
        <fullName evidence="8">PTS mannose transporter subunit IIAB</fullName>
    </submittedName>
</protein>
<keyword evidence="4" id="KW-0762">Sugar transport</keyword>
<dbReference type="KEGG" id="vpi:BW732_00725"/>
<keyword evidence="5" id="KW-0808">Transferase</keyword>
<dbReference type="GO" id="GO:0005737">
    <property type="term" value="C:cytoplasm"/>
    <property type="evidence" value="ECO:0007669"/>
    <property type="project" value="UniProtKB-SubCell"/>
</dbReference>
<dbReference type="Gene3D" id="3.40.35.10">
    <property type="entry name" value="Phosphotransferase system, sorbose subfamily IIB component"/>
    <property type="match status" value="1"/>
</dbReference>
<dbReference type="GO" id="GO:0008982">
    <property type="term" value="F:protein-N(PI)-phosphohistidine-sugar phosphotransferase activity"/>
    <property type="evidence" value="ECO:0007669"/>
    <property type="project" value="InterPro"/>
</dbReference>
<dbReference type="STRING" id="633807.BW732_00725"/>
<evidence type="ECO:0000256" key="6">
    <source>
        <dbReference type="ARBA" id="ARBA00022683"/>
    </source>
</evidence>
<dbReference type="SUPFAM" id="SSF52728">
    <property type="entry name" value="PTS IIb component"/>
    <property type="match status" value="1"/>
</dbReference>
<reference evidence="8 9" key="1">
    <citation type="journal article" date="2010" name="Int. J. Syst. Evol. Microbiol.">
        <title>Vagococcus penaei sp. nov., isolated from spoilage microbiota of cooked shrimp (Penaeus vannamei).</title>
        <authorList>
            <person name="Jaffres E."/>
            <person name="Prevost H."/>
            <person name="Rossero A."/>
            <person name="Joffraud J.J."/>
            <person name="Dousset X."/>
        </authorList>
    </citation>
    <scope>NUCLEOTIDE SEQUENCE [LARGE SCALE GENOMIC DNA]</scope>
    <source>
        <strain evidence="8 9">CD276</strain>
    </source>
</reference>
<evidence type="ECO:0000256" key="7">
    <source>
        <dbReference type="ARBA" id="ARBA00022777"/>
    </source>
</evidence>
<evidence type="ECO:0000313" key="9">
    <source>
        <dbReference type="Proteomes" id="UP000188246"/>
    </source>
</evidence>
<organism evidence="8 9">
    <name type="scientific">Vagococcus penaei</name>
    <dbReference type="NCBI Taxonomy" id="633807"/>
    <lineage>
        <taxon>Bacteria</taxon>
        <taxon>Bacillati</taxon>
        <taxon>Bacillota</taxon>
        <taxon>Bacilli</taxon>
        <taxon>Lactobacillales</taxon>
        <taxon>Enterococcaceae</taxon>
        <taxon>Vagococcus</taxon>
    </lineage>
</organism>
<keyword evidence="6" id="KW-0598">Phosphotransferase system</keyword>
<keyword evidence="3" id="KW-0963">Cytoplasm</keyword>
<comment type="subcellular location">
    <subcellularLocation>
        <location evidence="1">Cytoplasm</location>
    </subcellularLocation>
</comment>
<dbReference type="InterPro" id="IPR036667">
    <property type="entry name" value="PTS_IIB_sorbose-sp_sf"/>
</dbReference>
<keyword evidence="7" id="KW-0418">Kinase</keyword>
<evidence type="ECO:0000256" key="2">
    <source>
        <dbReference type="ARBA" id="ARBA00022448"/>
    </source>
</evidence>
<evidence type="ECO:0000256" key="4">
    <source>
        <dbReference type="ARBA" id="ARBA00022597"/>
    </source>
</evidence>
<evidence type="ECO:0000313" key="8">
    <source>
        <dbReference type="EMBL" id="AQP52890.1"/>
    </source>
</evidence>
<keyword evidence="2" id="KW-0813">Transport</keyword>
<dbReference type="PROSITE" id="PS51101">
    <property type="entry name" value="PTS_EIIB_TYPE_4"/>
    <property type="match status" value="1"/>
</dbReference>
<evidence type="ECO:0000256" key="1">
    <source>
        <dbReference type="ARBA" id="ARBA00004496"/>
    </source>
</evidence>
<gene>
    <name evidence="8" type="ORF">BW732_00725</name>
</gene>
<evidence type="ECO:0000256" key="3">
    <source>
        <dbReference type="ARBA" id="ARBA00022490"/>
    </source>
</evidence>
<dbReference type="GO" id="GO:0009401">
    <property type="term" value="P:phosphoenolpyruvate-dependent sugar phosphotransferase system"/>
    <property type="evidence" value="ECO:0007669"/>
    <property type="project" value="UniProtKB-KW"/>
</dbReference>
<evidence type="ECO:0000256" key="5">
    <source>
        <dbReference type="ARBA" id="ARBA00022679"/>
    </source>
</evidence>
<dbReference type="GO" id="GO:0016301">
    <property type="term" value="F:kinase activity"/>
    <property type="evidence" value="ECO:0007669"/>
    <property type="project" value="UniProtKB-KW"/>
</dbReference>
<accession>A0A1Q2D3E2</accession>